<name>A0AAV9IKA4_9RHOD</name>
<organism evidence="1 2">
    <name type="scientific">Galdieria yellowstonensis</name>
    <dbReference type="NCBI Taxonomy" id="3028027"/>
    <lineage>
        <taxon>Eukaryota</taxon>
        <taxon>Rhodophyta</taxon>
        <taxon>Bangiophyceae</taxon>
        <taxon>Galdieriales</taxon>
        <taxon>Galdieriaceae</taxon>
        <taxon>Galdieria</taxon>
    </lineage>
</organism>
<evidence type="ECO:0000313" key="1">
    <source>
        <dbReference type="EMBL" id="KAK4527641.1"/>
    </source>
</evidence>
<protein>
    <submittedName>
        <fullName evidence="1">Uncharacterized protein</fullName>
    </submittedName>
</protein>
<proteinExistence type="predicted"/>
<dbReference type="PANTHER" id="PTHR12203:SF35">
    <property type="entry name" value="PROTEIN O-GLUCOSYLTRANSFERASE 1"/>
    <property type="match status" value="1"/>
</dbReference>
<reference evidence="1 2" key="1">
    <citation type="submission" date="2022-07" db="EMBL/GenBank/DDBJ databases">
        <title>Genome-wide signatures of adaptation to extreme environments.</title>
        <authorList>
            <person name="Cho C.H."/>
            <person name="Yoon H.S."/>
        </authorList>
    </citation>
    <scope>NUCLEOTIDE SEQUENCE [LARGE SCALE GENOMIC DNA]</scope>
    <source>
        <strain evidence="1 2">108.79 E11</strain>
    </source>
</reference>
<dbReference type="Proteomes" id="UP001300502">
    <property type="component" value="Unassembled WGS sequence"/>
</dbReference>
<sequence length="445" mass="51222">MCRRGAKKKIGILALSLLLLGSWIHMEYDMFRFLQYAHLVDNNTPISPSSSSQSVLLELEQLAKSQVEPWYGFQMNKSDVKDYAQQKAYLYVVEIINGTMHTPEYIDKELDLNSNVRPLLAVIEQILRQGNHSIRDTVLFLNLLDEPRNPNKTRCQQTGVYDQIEKYHGLPLSSLDHSVPWFPILSPAIIPNCFQDILVPFGDILEPDRLTAMRTSSTSEPPCEWSNAASRKRLSTAIFRGSLTGHSVKEGRNHRMRLVQSCDNESSRYIRKLLANLSSSSSSGQNTLDKFSFFSNDSIGLDSPPLCDAAFSQSLENIREDIASSSYFLPMSMWQQVTWLVLDIDGNSYSRRLANLCFADVNIIRLGIFQDVLLMLLNNATHYRHIQFDQSDLFSTLQYFRDHLDESQQLCRNKQQRCRQVLCYEHMKYYVQVLLEEYSQQVVFL</sequence>
<dbReference type="InterPro" id="IPR051091">
    <property type="entry name" value="O-Glucosyltr/Glycosyltrsf_90"/>
</dbReference>
<keyword evidence="2" id="KW-1185">Reference proteome</keyword>
<dbReference type="AlphaFoldDB" id="A0AAV9IKA4"/>
<gene>
    <name evidence="1" type="ORF">GAYE_SCF42G5565</name>
</gene>
<evidence type="ECO:0000313" key="2">
    <source>
        <dbReference type="Proteomes" id="UP001300502"/>
    </source>
</evidence>
<comment type="caution">
    <text evidence="1">The sequence shown here is derived from an EMBL/GenBank/DDBJ whole genome shotgun (WGS) entry which is preliminary data.</text>
</comment>
<dbReference type="PANTHER" id="PTHR12203">
    <property type="entry name" value="KDEL LYS-ASP-GLU-LEU CONTAINING - RELATED"/>
    <property type="match status" value="1"/>
</dbReference>
<accession>A0AAV9IKA4</accession>
<dbReference type="EMBL" id="JANCYU010000054">
    <property type="protein sequence ID" value="KAK4527641.1"/>
    <property type="molecule type" value="Genomic_DNA"/>
</dbReference>